<dbReference type="InterPro" id="IPR015797">
    <property type="entry name" value="NUDIX_hydrolase-like_dom_sf"/>
</dbReference>
<dbReference type="InterPro" id="IPR039121">
    <property type="entry name" value="NUDT19"/>
</dbReference>
<evidence type="ECO:0000256" key="4">
    <source>
        <dbReference type="ARBA" id="ARBA00022801"/>
    </source>
</evidence>
<dbReference type="Gene3D" id="3.90.79.10">
    <property type="entry name" value="Nucleoside Triphosphate Pyrophosphohydrolase"/>
    <property type="match status" value="1"/>
</dbReference>
<keyword evidence="7" id="KW-0812">Transmembrane</keyword>
<evidence type="ECO:0000256" key="3">
    <source>
        <dbReference type="ARBA" id="ARBA00022723"/>
    </source>
</evidence>
<accession>A0A418AX26</accession>
<name>A0A418AX26_9STRA</name>
<evidence type="ECO:0000256" key="5">
    <source>
        <dbReference type="ARBA" id="ARBA00022842"/>
    </source>
</evidence>
<comment type="cofactor">
    <cofactor evidence="1">
        <name>Mn(2+)</name>
        <dbReference type="ChEBI" id="CHEBI:29035"/>
    </cofactor>
</comment>
<protein>
    <recommendedName>
        <fullName evidence="10">Nudix hydrolase domain-containing protein</fullName>
    </recommendedName>
</protein>
<feature type="transmembrane region" description="Helical" evidence="7">
    <location>
        <begin position="508"/>
        <end position="534"/>
    </location>
</feature>
<evidence type="ECO:0000313" key="9">
    <source>
        <dbReference type="Proteomes" id="UP000285060"/>
    </source>
</evidence>
<sequence>MPLYRFFNAAIRELFEEVDISLTAPRLWTALTQADRRQWRHRIVDDKDDFGSLLRRAKCAAQVDELLPFSHVITPEGSPHRFDTWFFLARITGADVPHTHNSELDGECLWLTAHDALAGYSKGLFAFATPQLYLLHQFRQFESTNKLWATAKADAAIGNIPTVLPQRLPPSVTAGGFETLKFVSVTLPERTKSTMADVPTDVVSKDDEVQPPCGIITEHRAEASRPRRVHFSATSVAVTCVFVVNLVAMPLKPYLTEPLPISDTAMYRAPVVFPSVSPSLLPEPAVATIHPFKQLYNNTTLPHGAAYYHDPVHVVEVMRTSVSSSACADPVQLITSILGVPYFPPDVKRAIVDSVCGRRDASIDVGRVWRIYFGSKQDSLSAAWVVADTTSATNDKFATVYFTFTPYIWSPTWIVAKFVYRFVMSMAILAFIVYKYYVPLRHLRRNLEALPLHVSSTAVRYEIVVGEPTCLVLSNVWVCLAFVVDFFASTEFFGAACLRMGQTADMALFFLGVLYLGRTVWCAYMSLVLLNIVLKRVRRAAWAVPANSTTLAIAVTVGGGLLTTIQVKLPPLMAFYTWLLTFVTTTDARGNVSTLDDTAAMMVYVFGMIGTCFGIVLGKKYAGLWLTKRRKQLRNRIRSIQVGATYTLNENMPRAGDILQVQPSHASIDVPN</sequence>
<gene>
    <name evidence="8" type="ORF">DYB32_004586</name>
</gene>
<keyword evidence="4" id="KW-0378">Hydrolase</keyword>
<feature type="transmembrane region" description="Helical" evidence="7">
    <location>
        <begin position="418"/>
        <end position="437"/>
    </location>
</feature>
<dbReference type="VEuPathDB" id="FungiDB:H310_12032"/>
<keyword evidence="7" id="KW-1133">Transmembrane helix</keyword>
<dbReference type="Proteomes" id="UP000285060">
    <property type="component" value="Unassembled WGS sequence"/>
</dbReference>
<evidence type="ECO:0000256" key="6">
    <source>
        <dbReference type="ARBA" id="ARBA00023211"/>
    </source>
</evidence>
<keyword evidence="5" id="KW-0460">Magnesium</keyword>
<keyword evidence="9" id="KW-1185">Reference proteome</keyword>
<dbReference type="GO" id="GO:0046872">
    <property type="term" value="F:metal ion binding"/>
    <property type="evidence" value="ECO:0007669"/>
    <property type="project" value="UniProtKB-KW"/>
</dbReference>
<feature type="transmembrane region" description="Helical" evidence="7">
    <location>
        <begin position="470"/>
        <end position="488"/>
    </location>
</feature>
<dbReference type="EMBL" id="QUSY01000353">
    <property type="protein sequence ID" value="RHY30129.1"/>
    <property type="molecule type" value="Genomic_DNA"/>
</dbReference>
<feature type="transmembrane region" description="Helical" evidence="7">
    <location>
        <begin position="601"/>
        <end position="626"/>
    </location>
</feature>
<evidence type="ECO:0000313" key="8">
    <source>
        <dbReference type="EMBL" id="RHY30129.1"/>
    </source>
</evidence>
<reference evidence="8 9" key="1">
    <citation type="submission" date="2018-08" db="EMBL/GenBank/DDBJ databases">
        <title>Aphanomyces genome sequencing and annotation.</title>
        <authorList>
            <person name="Minardi D."/>
            <person name="Oidtmann B."/>
            <person name="Van Der Giezen M."/>
            <person name="Studholme D.J."/>
        </authorList>
    </citation>
    <scope>NUCLEOTIDE SEQUENCE [LARGE SCALE GENOMIC DNA]</scope>
    <source>
        <strain evidence="8 9">NJM0002</strain>
    </source>
</reference>
<evidence type="ECO:0000256" key="1">
    <source>
        <dbReference type="ARBA" id="ARBA00001936"/>
    </source>
</evidence>
<dbReference type="PANTHER" id="PTHR12318:SF0">
    <property type="entry name" value="ACYL-COENZYME A DIPHOSPHATASE NUDT19"/>
    <property type="match status" value="1"/>
</dbReference>
<comment type="cofactor">
    <cofactor evidence="2">
        <name>Mg(2+)</name>
        <dbReference type="ChEBI" id="CHEBI:18420"/>
    </cofactor>
</comment>
<dbReference type="PANTHER" id="PTHR12318">
    <property type="entry name" value="TESTOSTERONE-REGULATED PROTEIN RP2"/>
    <property type="match status" value="1"/>
</dbReference>
<feature type="transmembrane region" description="Helical" evidence="7">
    <location>
        <begin position="546"/>
        <end position="567"/>
    </location>
</feature>
<keyword evidence="3" id="KW-0479">Metal-binding</keyword>
<dbReference type="AlphaFoldDB" id="A0A418AX26"/>
<comment type="caution">
    <text evidence="8">The sequence shown here is derived from an EMBL/GenBank/DDBJ whole genome shotgun (WGS) entry which is preliminary data.</text>
</comment>
<keyword evidence="6" id="KW-0464">Manganese</keyword>
<dbReference type="SUPFAM" id="SSF55811">
    <property type="entry name" value="Nudix"/>
    <property type="match status" value="1"/>
</dbReference>
<dbReference type="GO" id="GO:0016818">
    <property type="term" value="F:hydrolase activity, acting on acid anhydrides, in phosphorus-containing anhydrides"/>
    <property type="evidence" value="ECO:0007669"/>
    <property type="project" value="InterPro"/>
</dbReference>
<evidence type="ECO:0000256" key="2">
    <source>
        <dbReference type="ARBA" id="ARBA00001946"/>
    </source>
</evidence>
<keyword evidence="7" id="KW-0472">Membrane</keyword>
<evidence type="ECO:0008006" key="10">
    <source>
        <dbReference type="Google" id="ProtNLM"/>
    </source>
</evidence>
<proteinExistence type="predicted"/>
<organism evidence="8 9">
    <name type="scientific">Aphanomyces invadans</name>
    <dbReference type="NCBI Taxonomy" id="157072"/>
    <lineage>
        <taxon>Eukaryota</taxon>
        <taxon>Sar</taxon>
        <taxon>Stramenopiles</taxon>
        <taxon>Oomycota</taxon>
        <taxon>Saprolegniomycetes</taxon>
        <taxon>Saprolegniales</taxon>
        <taxon>Verrucalvaceae</taxon>
        <taxon>Aphanomyces</taxon>
    </lineage>
</organism>
<dbReference type="VEuPathDB" id="FungiDB:H310_08795"/>
<evidence type="ECO:0000256" key="7">
    <source>
        <dbReference type="SAM" id="Phobius"/>
    </source>
</evidence>